<evidence type="ECO:0000313" key="4">
    <source>
        <dbReference type="Proteomes" id="UP000249590"/>
    </source>
</evidence>
<dbReference type="Gene3D" id="3.40.50.720">
    <property type="entry name" value="NAD(P)-binding Rossmann-like Domain"/>
    <property type="match status" value="2"/>
</dbReference>
<dbReference type="GO" id="GO:0016616">
    <property type="term" value="F:oxidoreductase activity, acting on the CH-OH group of donors, NAD or NADP as acceptor"/>
    <property type="evidence" value="ECO:0007669"/>
    <property type="project" value="InterPro"/>
</dbReference>
<evidence type="ECO:0000259" key="2">
    <source>
        <dbReference type="Pfam" id="PF03721"/>
    </source>
</evidence>
<dbReference type="PIRSF" id="PIRSF500136">
    <property type="entry name" value="UDP_ManNAc_DH"/>
    <property type="match status" value="1"/>
</dbReference>
<dbReference type="Pfam" id="PF03721">
    <property type="entry name" value="UDPG_MGDP_dh_N"/>
    <property type="match status" value="1"/>
</dbReference>
<gene>
    <name evidence="3" type="ORF">DLJ53_14780</name>
</gene>
<organism evidence="3 4">
    <name type="scientific">Acuticoccus sediminis</name>
    <dbReference type="NCBI Taxonomy" id="2184697"/>
    <lineage>
        <taxon>Bacteria</taxon>
        <taxon>Pseudomonadati</taxon>
        <taxon>Pseudomonadota</taxon>
        <taxon>Alphaproteobacteria</taxon>
        <taxon>Hyphomicrobiales</taxon>
        <taxon>Amorphaceae</taxon>
        <taxon>Acuticoccus</taxon>
    </lineage>
</organism>
<dbReference type="GO" id="GO:0016628">
    <property type="term" value="F:oxidoreductase activity, acting on the CH-CH group of donors, NAD or NADP as acceptor"/>
    <property type="evidence" value="ECO:0007669"/>
    <property type="project" value="InterPro"/>
</dbReference>
<dbReference type="GO" id="GO:0000271">
    <property type="term" value="P:polysaccharide biosynthetic process"/>
    <property type="evidence" value="ECO:0007669"/>
    <property type="project" value="InterPro"/>
</dbReference>
<dbReference type="RefSeq" id="WP_111346551.1">
    <property type="nucleotide sequence ID" value="NZ_QHHQ01000003.1"/>
</dbReference>
<dbReference type="EMBL" id="QHHQ01000003">
    <property type="protein sequence ID" value="RAI00528.1"/>
    <property type="molecule type" value="Genomic_DNA"/>
</dbReference>
<reference evidence="3 4" key="1">
    <citation type="submission" date="2018-05" db="EMBL/GenBank/DDBJ databases">
        <title>Acuticoccus sediminis sp. nov., isolated from deep-sea sediment of Indian Ocean.</title>
        <authorList>
            <person name="Liu X."/>
            <person name="Lai Q."/>
            <person name="Du Y."/>
            <person name="Sun F."/>
            <person name="Zhang X."/>
            <person name="Wang S."/>
            <person name="Shao Z."/>
        </authorList>
    </citation>
    <scope>NUCLEOTIDE SEQUENCE [LARGE SCALE GENOMIC DNA]</scope>
    <source>
        <strain evidence="3 4">PTG4-2</strain>
    </source>
</reference>
<dbReference type="PANTHER" id="PTHR43750:SF1">
    <property type="entry name" value="GDP-MANNOSE 6-DEHYDROGENASE"/>
    <property type="match status" value="1"/>
</dbReference>
<dbReference type="Proteomes" id="UP000249590">
    <property type="component" value="Unassembled WGS sequence"/>
</dbReference>
<dbReference type="PIRSF" id="PIRSF000124">
    <property type="entry name" value="UDPglc_GDPman_dh"/>
    <property type="match status" value="1"/>
</dbReference>
<name>A0A8B2NXL7_9HYPH</name>
<dbReference type="InterPro" id="IPR028359">
    <property type="entry name" value="UDP_ManNAc/GlcNAc_DH"/>
</dbReference>
<dbReference type="OrthoDB" id="9803238at2"/>
<accession>A0A8B2NXL7</accession>
<dbReference type="InterPro" id="IPR001732">
    <property type="entry name" value="UDP-Glc/GDP-Man_DH_N"/>
</dbReference>
<comment type="caution">
    <text evidence="3">The sequence shown here is derived from an EMBL/GenBank/DDBJ whole genome shotgun (WGS) entry which is preliminary data.</text>
</comment>
<proteinExistence type="inferred from homology"/>
<evidence type="ECO:0000313" key="3">
    <source>
        <dbReference type="EMBL" id="RAI00528.1"/>
    </source>
</evidence>
<comment type="similarity">
    <text evidence="1">Belongs to the UDP-glucose/GDP-mannose dehydrogenase family.</text>
</comment>
<keyword evidence="4" id="KW-1185">Reference proteome</keyword>
<dbReference type="InterPro" id="IPR017476">
    <property type="entry name" value="UDP-Glc/GDP-Man"/>
</dbReference>
<sequence length="451" mass="47210">MTMMTSLPRVTDVSQAILWGLPSVAVLGLGRVGTVAAACLAGAGHRVHAVDPDPARVTTLNAGRSPVDEAGLYPLIEGSLRGNRLVASTSVADAVANSDLSLISLDLDASPDGTPDLEPLMALADAIGLGLRLRDDYHVVVMRTCVPPGTTLKMLIPRIEAVSGLSLGTDFGAAFVPAFQRPGFGVVDFNAPPKTVIGAIDSRSRNLVMRVFASAERTPTLTSIAVAEMIKHVDVVWHIPGTDDADPWMIMDGPVAADRLPERAGPGILPVLHPPEVDVTTAGYRRVQVADEDLPLLAAALAANQELEALRVAQLAMAWRPRRVGILGLPLNLGATACDSPVLTLIAELREAGVDVAVHTGDGGAIVPYAALATTLHHRSTAQRTLAFTLPRMVRPTAEEVVDASDVIVIAADCDAFRFAAAQEFEKPVIEALSLDVTGPSVPTALSRAAA</sequence>
<dbReference type="SUPFAM" id="SSF51735">
    <property type="entry name" value="NAD(P)-binding Rossmann-fold domains"/>
    <property type="match status" value="1"/>
</dbReference>
<dbReference type="GO" id="GO:0051287">
    <property type="term" value="F:NAD binding"/>
    <property type="evidence" value="ECO:0007669"/>
    <property type="project" value="InterPro"/>
</dbReference>
<protein>
    <recommendedName>
        <fullName evidence="2">UDP-glucose/GDP-mannose dehydrogenase N-terminal domain-containing protein</fullName>
    </recommendedName>
</protein>
<evidence type="ECO:0000256" key="1">
    <source>
        <dbReference type="PIRNR" id="PIRNR000124"/>
    </source>
</evidence>
<feature type="domain" description="UDP-glucose/GDP-mannose dehydrogenase N-terminal" evidence="2">
    <location>
        <begin position="24"/>
        <end position="208"/>
    </location>
</feature>
<dbReference type="AlphaFoldDB" id="A0A8B2NXL7"/>
<dbReference type="PANTHER" id="PTHR43750">
    <property type="entry name" value="UDP-GLUCOSE 6-DEHYDROGENASE TUAD"/>
    <property type="match status" value="1"/>
</dbReference>
<dbReference type="InterPro" id="IPR036291">
    <property type="entry name" value="NAD(P)-bd_dom_sf"/>
</dbReference>